<accession>A0A3B0CTM1</accession>
<dbReference type="CDD" id="cd06587">
    <property type="entry name" value="VOC"/>
    <property type="match status" value="1"/>
</dbReference>
<dbReference type="InterPro" id="IPR004360">
    <property type="entry name" value="Glyas_Fos-R_dOase_dom"/>
</dbReference>
<dbReference type="InterPro" id="IPR029068">
    <property type="entry name" value="Glyas_Bleomycin-R_OHBP_Dase"/>
</dbReference>
<dbReference type="Gene3D" id="3.10.180.10">
    <property type="entry name" value="2,3-Dihydroxybiphenyl 1,2-Dioxygenase, domain 1"/>
    <property type="match status" value="1"/>
</dbReference>
<gene>
    <name evidence="2" type="ORF">D7M11_03320</name>
</gene>
<protein>
    <submittedName>
        <fullName evidence="2">VOC family protein</fullName>
    </submittedName>
</protein>
<dbReference type="InterPro" id="IPR037523">
    <property type="entry name" value="VOC_core"/>
</dbReference>
<keyword evidence="3" id="KW-1185">Reference proteome</keyword>
<comment type="caution">
    <text evidence="2">The sequence shown here is derived from an EMBL/GenBank/DDBJ whole genome shotgun (WGS) entry which is preliminary data.</text>
</comment>
<evidence type="ECO:0000259" key="1">
    <source>
        <dbReference type="PROSITE" id="PS51819"/>
    </source>
</evidence>
<organism evidence="2 3">
    <name type="scientific">Paenibacillus ginsengarvi</name>
    <dbReference type="NCBI Taxonomy" id="400777"/>
    <lineage>
        <taxon>Bacteria</taxon>
        <taxon>Bacillati</taxon>
        <taxon>Bacillota</taxon>
        <taxon>Bacilli</taxon>
        <taxon>Bacillales</taxon>
        <taxon>Paenibacillaceae</taxon>
        <taxon>Paenibacillus</taxon>
    </lineage>
</organism>
<evidence type="ECO:0000313" key="2">
    <source>
        <dbReference type="EMBL" id="RKN86056.1"/>
    </source>
</evidence>
<dbReference type="AlphaFoldDB" id="A0A3B0CTM1"/>
<feature type="domain" description="VOC" evidence="1">
    <location>
        <begin position="8"/>
        <end position="123"/>
    </location>
</feature>
<reference evidence="2 3" key="1">
    <citation type="journal article" date="2007" name="Int. J. Syst. Evol. Microbiol.">
        <title>Paenibacillus ginsengarvi sp. nov., isolated from soil from ginseng cultivation.</title>
        <authorList>
            <person name="Yoon M.H."/>
            <person name="Ten L.N."/>
            <person name="Im W.T."/>
        </authorList>
    </citation>
    <scope>NUCLEOTIDE SEQUENCE [LARGE SCALE GENOMIC DNA]</scope>
    <source>
        <strain evidence="2 3">KCTC 13059</strain>
    </source>
</reference>
<dbReference type="PROSITE" id="PS51819">
    <property type="entry name" value="VOC"/>
    <property type="match status" value="1"/>
</dbReference>
<dbReference type="Pfam" id="PF00903">
    <property type="entry name" value="Glyoxalase"/>
    <property type="match status" value="1"/>
</dbReference>
<sequence>MGVGLKLNSTYVTIPVSNFQQAVDWYGEHFGFMVTTEDPYYIEMRNESGIKILFQQNEHRLHSHFMYPDGSAQSSFGFMVDDAEHAYRYCLEKEIRVGTFFDYQGKSFSFYDPDGNFIEVWSLPVRKD</sequence>
<name>A0A3B0CTM1_9BACL</name>
<dbReference type="SUPFAM" id="SSF54593">
    <property type="entry name" value="Glyoxalase/Bleomycin resistance protein/Dihydroxybiphenyl dioxygenase"/>
    <property type="match status" value="1"/>
</dbReference>
<dbReference type="EMBL" id="RBAH01000002">
    <property type="protein sequence ID" value="RKN86056.1"/>
    <property type="molecule type" value="Genomic_DNA"/>
</dbReference>
<evidence type="ECO:0000313" key="3">
    <source>
        <dbReference type="Proteomes" id="UP000282311"/>
    </source>
</evidence>
<proteinExistence type="predicted"/>
<dbReference type="Proteomes" id="UP000282311">
    <property type="component" value="Unassembled WGS sequence"/>
</dbReference>